<reference evidence="4 5" key="1">
    <citation type="submission" date="2023-07" db="EMBL/GenBank/DDBJ databases">
        <title>Sequencing the genomes of 1000 actinobacteria strains.</title>
        <authorList>
            <person name="Klenk H.-P."/>
        </authorList>
    </citation>
    <scope>NUCLEOTIDE SEQUENCE [LARGE SCALE GENOMIC DNA]</scope>
    <source>
        <strain evidence="4 5">DSM 44388</strain>
    </source>
</reference>
<dbReference type="EC" id="2.1.1.171" evidence="4"/>
<dbReference type="PANTHER" id="PTHR43542:SF1">
    <property type="entry name" value="METHYLTRANSFERASE"/>
    <property type="match status" value="1"/>
</dbReference>
<dbReference type="EMBL" id="JAUSQZ010000001">
    <property type="protein sequence ID" value="MDP9824766.1"/>
    <property type="molecule type" value="Genomic_DNA"/>
</dbReference>
<evidence type="ECO:0000313" key="5">
    <source>
        <dbReference type="Proteomes" id="UP001235712"/>
    </source>
</evidence>
<evidence type="ECO:0000256" key="3">
    <source>
        <dbReference type="SAM" id="MobiDB-lite"/>
    </source>
</evidence>
<keyword evidence="2 4" id="KW-0808">Transferase</keyword>
<dbReference type="Gene3D" id="3.40.50.150">
    <property type="entry name" value="Vaccinia Virus protein VP39"/>
    <property type="match status" value="1"/>
</dbReference>
<evidence type="ECO:0000256" key="1">
    <source>
        <dbReference type="ARBA" id="ARBA00022603"/>
    </source>
</evidence>
<dbReference type="InterPro" id="IPR004398">
    <property type="entry name" value="RNA_MeTrfase_RsmD"/>
</dbReference>
<proteinExistence type="predicted"/>
<keyword evidence="5" id="KW-1185">Reference proteome</keyword>
<keyword evidence="1 4" id="KW-0489">Methyltransferase</keyword>
<dbReference type="PANTHER" id="PTHR43542">
    <property type="entry name" value="METHYLTRANSFERASE"/>
    <property type="match status" value="1"/>
</dbReference>
<dbReference type="SUPFAM" id="SSF53335">
    <property type="entry name" value="S-adenosyl-L-methionine-dependent methyltransferases"/>
    <property type="match status" value="1"/>
</dbReference>
<accession>A0ABT9NWG3</accession>
<gene>
    <name evidence="4" type="ORF">J2S57_000515</name>
</gene>
<dbReference type="Pfam" id="PF03602">
    <property type="entry name" value="Cons_hypoth95"/>
    <property type="match status" value="1"/>
</dbReference>
<dbReference type="PIRSF" id="PIRSF004553">
    <property type="entry name" value="CHP00095"/>
    <property type="match status" value="1"/>
</dbReference>
<dbReference type="NCBIfam" id="TIGR00095">
    <property type="entry name" value="16S rRNA (guanine(966)-N(2))-methyltransferase RsmD"/>
    <property type="match status" value="1"/>
</dbReference>
<dbReference type="CDD" id="cd02440">
    <property type="entry name" value="AdoMet_MTases"/>
    <property type="match status" value="1"/>
</dbReference>
<organism evidence="4 5">
    <name type="scientific">Kineosporia succinea</name>
    <dbReference type="NCBI Taxonomy" id="84632"/>
    <lineage>
        <taxon>Bacteria</taxon>
        <taxon>Bacillati</taxon>
        <taxon>Actinomycetota</taxon>
        <taxon>Actinomycetes</taxon>
        <taxon>Kineosporiales</taxon>
        <taxon>Kineosporiaceae</taxon>
        <taxon>Kineosporia</taxon>
    </lineage>
</organism>
<evidence type="ECO:0000256" key="2">
    <source>
        <dbReference type="ARBA" id="ARBA00022679"/>
    </source>
</evidence>
<evidence type="ECO:0000313" key="4">
    <source>
        <dbReference type="EMBL" id="MDP9824766.1"/>
    </source>
</evidence>
<dbReference type="RefSeq" id="WP_307237853.1">
    <property type="nucleotide sequence ID" value="NZ_JAUSQZ010000001.1"/>
</dbReference>
<comment type="caution">
    <text evidence="4">The sequence shown here is derived from an EMBL/GenBank/DDBJ whole genome shotgun (WGS) entry which is preliminary data.</text>
</comment>
<name>A0ABT9NWG3_9ACTN</name>
<feature type="region of interest" description="Disordered" evidence="3">
    <location>
        <begin position="184"/>
        <end position="208"/>
    </location>
</feature>
<dbReference type="GO" id="GO:0052913">
    <property type="term" value="F:16S rRNA (guanine(966)-N(2))-methyltransferase activity"/>
    <property type="evidence" value="ECO:0007669"/>
    <property type="project" value="UniProtKB-EC"/>
</dbReference>
<dbReference type="Proteomes" id="UP001235712">
    <property type="component" value="Unassembled WGS sequence"/>
</dbReference>
<dbReference type="InterPro" id="IPR029063">
    <property type="entry name" value="SAM-dependent_MTases_sf"/>
</dbReference>
<sequence>MTRIISGSAGGRTLVVPKGDATRPTSDRVREALFAALDARGLIEGMPVLDLFCGSGALGLEAVSRGGASVVLVDAGKPAVEAARANVSTLGFGSAEVVLSPVQKFLDGRAAVPMGLVFADPPYPLTDAEITVMLASLAGRGWLAPDATLVLERGRRSPEPSWPQGLYVEKQRRYGDTMLWQAVWDPEPEPDPEPAEPQPEPAPVASNP</sequence>
<protein>
    <submittedName>
        <fullName evidence="4">16S rRNA (Guanine966-N2)-methyltransferase</fullName>
        <ecNumber evidence="4">2.1.1.171</ecNumber>
    </submittedName>
</protein>